<reference evidence="6" key="2">
    <citation type="journal article" date="2021" name="PeerJ">
        <title>Extensive microbial diversity within the chicken gut microbiome revealed by metagenomics and culture.</title>
        <authorList>
            <person name="Gilroy R."/>
            <person name="Ravi A."/>
            <person name="Getino M."/>
            <person name="Pursley I."/>
            <person name="Horton D.L."/>
            <person name="Alikhan N.F."/>
            <person name="Baker D."/>
            <person name="Gharbi K."/>
            <person name="Hall N."/>
            <person name="Watson M."/>
            <person name="Adriaenssens E.M."/>
            <person name="Foster-Nyarko E."/>
            <person name="Jarju S."/>
            <person name="Secka A."/>
            <person name="Antonio M."/>
            <person name="Oren A."/>
            <person name="Chaudhuri R.R."/>
            <person name="La Ragione R."/>
            <person name="Hildebrand F."/>
            <person name="Pallen M.J."/>
        </authorList>
    </citation>
    <scope>NUCLEOTIDE SEQUENCE</scope>
    <source>
        <strain evidence="6">CHK176-22527</strain>
    </source>
</reference>
<dbReference type="InterPro" id="IPR016047">
    <property type="entry name" value="M23ase_b-sheet_dom"/>
</dbReference>
<feature type="coiled-coil region" evidence="2">
    <location>
        <begin position="288"/>
        <end position="398"/>
    </location>
</feature>
<dbReference type="SMART" id="SM01208">
    <property type="entry name" value="G5"/>
    <property type="match status" value="1"/>
</dbReference>
<dbReference type="InterPro" id="IPR050570">
    <property type="entry name" value="Cell_wall_metabolism_enzyme"/>
</dbReference>
<feature type="compositionally biased region" description="Basic and acidic residues" evidence="3">
    <location>
        <begin position="83"/>
        <end position="105"/>
    </location>
</feature>
<dbReference type="Gene3D" id="3.10.350.10">
    <property type="entry name" value="LysM domain"/>
    <property type="match status" value="1"/>
</dbReference>
<evidence type="ECO:0000259" key="4">
    <source>
        <dbReference type="PROSITE" id="PS51109"/>
    </source>
</evidence>
<dbReference type="Gene3D" id="2.20.230.10">
    <property type="entry name" value="Resuscitation-promoting factor rpfb"/>
    <property type="match status" value="1"/>
</dbReference>
<accession>A0A9D1HBY6</accession>
<proteinExistence type="predicted"/>
<evidence type="ECO:0000256" key="2">
    <source>
        <dbReference type="SAM" id="Coils"/>
    </source>
</evidence>
<feature type="region of interest" description="Disordered" evidence="3">
    <location>
        <begin position="83"/>
        <end position="111"/>
    </location>
</feature>
<dbReference type="Pfam" id="PF01476">
    <property type="entry name" value="LysM"/>
    <property type="match status" value="1"/>
</dbReference>
<dbReference type="GO" id="GO:0004222">
    <property type="term" value="F:metalloendopeptidase activity"/>
    <property type="evidence" value="ECO:0007669"/>
    <property type="project" value="TreeGrafter"/>
</dbReference>
<protein>
    <submittedName>
        <fullName evidence="6">Peptidoglycan DD-metalloendopeptidase family protein</fullName>
    </submittedName>
</protein>
<feature type="domain" description="G5" evidence="4">
    <location>
        <begin position="725"/>
        <end position="806"/>
    </location>
</feature>
<dbReference type="InterPro" id="IPR018392">
    <property type="entry name" value="LysM"/>
</dbReference>
<dbReference type="PROSITE" id="PS51109">
    <property type="entry name" value="G5"/>
    <property type="match status" value="1"/>
</dbReference>
<dbReference type="PANTHER" id="PTHR21666:SF270">
    <property type="entry name" value="MUREIN HYDROLASE ACTIVATOR ENVC"/>
    <property type="match status" value="1"/>
</dbReference>
<dbReference type="PANTHER" id="PTHR21666">
    <property type="entry name" value="PEPTIDASE-RELATED"/>
    <property type="match status" value="1"/>
</dbReference>
<dbReference type="EMBL" id="DVLX01000026">
    <property type="protein sequence ID" value="HIT99044.1"/>
    <property type="molecule type" value="Genomic_DNA"/>
</dbReference>
<dbReference type="SMART" id="SM00257">
    <property type="entry name" value="LysM"/>
    <property type="match status" value="1"/>
</dbReference>
<feature type="coiled-coil region" evidence="2">
    <location>
        <begin position="428"/>
        <end position="455"/>
    </location>
</feature>
<dbReference type="InterPro" id="IPR011055">
    <property type="entry name" value="Dup_hybrid_motif"/>
</dbReference>
<dbReference type="InterPro" id="IPR011098">
    <property type="entry name" value="G5_dom"/>
</dbReference>
<comment type="caution">
    <text evidence="6">The sequence shown here is derived from an EMBL/GenBank/DDBJ whole genome shotgun (WGS) entry which is preliminary data.</text>
</comment>
<dbReference type="Gene3D" id="2.70.70.10">
    <property type="entry name" value="Glucose Permease (Domain IIA)"/>
    <property type="match status" value="1"/>
</dbReference>
<dbReference type="CDD" id="cd00118">
    <property type="entry name" value="LysM"/>
    <property type="match status" value="1"/>
</dbReference>
<evidence type="ECO:0000256" key="1">
    <source>
        <dbReference type="ARBA" id="ARBA00022729"/>
    </source>
</evidence>
<dbReference type="Proteomes" id="UP000824159">
    <property type="component" value="Unassembled WGS sequence"/>
</dbReference>
<dbReference type="AlphaFoldDB" id="A0A9D1HBY6"/>
<reference evidence="6" key="1">
    <citation type="submission" date="2020-10" db="EMBL/GenBank/DDBJ databases">
        <authorList>
            <person name="Gilroy R."/>
        </authorList>
    </citation>
    <scope>NUCLEOTIDE SEQUENCE</scope>
    <source>
        <strain evidence="6">CHK176-22527</strain>
    </source>
</reference>
<keyword evidence="1" id="KW-0732">Signal</keyword>
<dbReference type="SUPFAM" id="SSF54106">
    <property type="entry name" value="LysM domain"/>
    <property type="match status" value="1"/>
</dbReference>
<evidence type="ECO:0000313" key="6">
    <source>
        <dbReference type="EMBL" id="HIT99044.1"/>
    </source>
</evidence>
<evidence type="ECO:0000259" key="5">
    <source>
        <dbReference type="PROSITE" id="PS51782"/>
    </source>
</evidence>
<organism evidence="6 7">
    <name type="scientific">Candidatus Allocopromorpha excrementavium</name>
    <dbReference type="NCBI Taxonomy" id="2840741"/>
    <lineage>
        <taxon>Bacteria</taxon>
        <taxon>Bacillati</taxon>
        <taxon>Bacillota</taxon>
        <taxon>Clostridia</taxon>
        <taxon>Eubacteriales</taxon>
        <taxon>Eubacteriaceae</taxon>
        <taxon>Eubacteriaceae incertae sedis</taxon>
        <taxon>Candidatus Allocopromorpha</taxon>
    </lineage>
</organism>
<dbReference type="Pfam" id="PF01551">
    <property type="entry name" value="Peptidase_M23"/>
    <property type="match status" value="1"/>
</dbReference>
<feature type="domain" description="LysM" evidence="5">
    <location>
        <begin position="675"/>
        <end position="719"/>
    </location>
</feature>
<dbReference type="Pfam" id="PF07501">
    <property type="entry name" value="G5"/>
    <property type="match status" value="1"/>
</dbReference>
<evidence type="ECO:0000256" key="3">
    <source>
        <dbReference type="SAM" id="MobiDB-lite"/>
    </source>
</evidence>
<dbReference type="InterPro" id="IPR036779">
    <property type="entry name" value="LysM_dom_sf"/>
</dbReference>
<dbReference type="CDD" id="cd12797">
    <property type="entry name" value="M23_peptidase"/>
    <property type="match status" value="1"/>
</dbReference>
<evidence type="ECO:0000313" key="7">
    <source>
        <dbReference type="Proteomes" id="UP000824159"/>
    </source>
</evidence>
<gene>
    <name evidence="6" type="ORF">IAD12_02180</name>
</gene>
<feature type="region of interest" description="Disordered" evidence="3">
    <location>
        <begin position="1"/>
        <end position="64"/>
    </location>
</feature>
<feature type="compositionally biased region" description="Polar residues" evidence="3">
    <location>
        <begin position="15"/>
        <end position="27"/>
    </location>
</feature>
<dbReference type="PROSITE" id="PS51782">
    <property type="entry name" value="LYSM"/>
    <property type="match status" value="1"/>
</dbReference>
<sequence length="936" mass="106127">MFWRSKSGKDRADNQTENGMSPEQQQNTEERASDEEADIQMRDTSEPSEDIGAESFSREDILKQDEKAREMYESIIGLRKSLESLKRENPFDSSQDGKKSAKSDVAEESEEVIAAKQAIIERAKEDKKRELERQEEERQRQIRMRQEELKVLEAQKKAARISEEAERKRIEALEAEKRAKEVARKKALELMEAERRRAKEKETLSQHSATPEEMAAFFGYEDNSRDVRADKKQTVYETENIEASEGDGHKALDDLKEGLLSEKEKQGALFGKISEIAGEKTGKMAESQKAKTEEIAKIQRKLKEEQKERLRMQQLKTEYEKAKAEEALRIKNEQAEKRIAEKQTRKERIRAERIAKVQRKRVEKARKAMEKERVRLEKKRAALELERLKAEKKADAEMGGGIVNVQGLKITTEVNKKPTFKWRDFFGFRSREERKAETEEERLALKEEREERREQARATAEYLSIKRKRDYENSKFGKKMAVFKSYCDRHRKVLLMGFSVVVMSIVGVAGVINYCTAFEYSYNGQVLGIVKDQDDVLRITDLVQGALTEEKNMDVVIDAKNDISFKRVYALNESTQIDTSEDVLKRLTYMGDLNIKATGIFVNGEKVGAVKDEKTAAQVLQDIKDKYSGSMEGAEIEEAVFIEDVEVKDSNTDLQDMLTEQEMVDLLCTSSKKETVHKVVAGDTLSSVAKLYSTTEEDILADNENIDSKKLDVGSSIVIKQNAPIVTVKITEKVTYDKVIEHKTEEKDSADIYEGYTETQQKGSDGLSEVTSRITTVNGEIIDETNLVTTVKTEPVTEVVLVGTKERPPTVGSGKYAWPLKDSFTRTTGFETRWGDFHQGVDLACSQGTNIYAADGGTVTTAGYSGTYGLLVVIDHQNGQETRYAHCSKLLVNVGDKVFQGQHIAEVGSTGRSTGPHLHFEIRINGVPKNPYNYLP</sequence>
<name>A0A9D1HBY6_9FIRM</name>
<dbReference type="SUPFAM" id="SSF51261">
    <property type="entry name" value="Duplicated hybrid motif"/>
    <property type="match status" value="1"/>
</dbReference>
<keyword evidence="2" id="KW-0175">Coiled coil</keyword>